<evidence type="ECO:0000256" key="6">
    <source>
        <dbReference type="RuleBase" id="RU004057"/>
    </source>
</evidence>
<keyword evidence="2" id="KW-1003">Cell membrane</keyword>
<dbReference type="Pfam" id="PF01618">
    <property type="entry name" value="MotA_ExbB"/>
    <property type="match status" value="1"/>
</dbReference>
<dbReference type="EMBL" id="JANUCT010000004">
    <property type="protein sequence ID" value="MCS3902684.1"/>
    <property type="molecule type" value="Genomic_DNA"/>
</dbReference>
<keyword evidence="5 7" id="KW-0472">Membrane</keyword>
<comment type="similarity">
    <text evidence="6">Belongs to the exbB/tolQ family.</text>
</comment>
<reference evidence="9" key="1">
    <citation type="submission" date="2022-08" db="EMBL/GenBank/DDBJ databases">
        <title>Genomic Encyclopedia of Type Strains, Phase III (KMG-III): the genomes of soil and plant-associated and newly described type strains.</title>
        <authorList>
            <person name="Whitman W."/>
        </authorList>
    </citation>
    <scope>NUCLEOTIDE SEQUENCE</scope>
    <source>
        <strain evidence="9">HMT 1</strain>
    </source>
</reference>
<comment type="caution">
    <text evidence="9">The sequence shown here is derived from an EMBL/GenBank/DDBJ whole genome shotgun (WGS) entry which is preliminary data.</text>
</comment>
<evidence type="ECO:0000256" key="4">
    <source>
        <dbReference type="ARBA" id="ARBA00022989"/>
    </source>
</evidence>
<dbReference type="RefSeq" id="WP_259054242.1">
    <property type="nucleotide sequence ID" value="NZ_JANUCT010000004.1"/>
</dbReference>
<name>A0AAE3HKC2_9GAMM</name>
<gene>
    <name evidence="9" type="ORF">J2T55_000688</name>
</gene>
<keyword evidence="6" id="KW-0653">Protein transport</keyword>
<evidence type="ECO:0000256" key="3">
    <source>
        <dbReference type="ARBA" id="ARBA00022692"/>
    </source>
</evidence>
<feature type="transmembrane region" description="Helical" evidence="7">
    <location>
        <begin position="76"/>
        <end position="96"/>
    </location>
</feature>
<dbReference type="PANTHER" id="PTHR30625:SF3">
    <property type="entry name" value="TOL-PAL SYSTEM PROTEIN TOLQ"/>
    <property type="match status" value="1"/>
</dbReference>
<evidence type="ECO:0000256" key="1">
    <source>
        <dbReference type="ARBA" id="ARBA00004651"/>
    </source>
</evidence>
<keyword evidence="10" id="KW-1185">Reference proteome</keyword>
<dbReference type="GO" id="GO:0005886">
    <property type="term" value="C:plasma membrane"/>
    <property type="evidence" value="ECO:0007669"/>
    <property type="project" value="UniProtKB-SubCell"/>
</dbReference>
<dbReference type="GO" id="GO:0017038">
    <property type="term" value="P:protein import"/>
    <property type="evidence" value="ECO:0007669"/>
    <property type="project" value="TreeGrafter"/>
</dbReference>
<dbReference type="InterPro" id="IPR050790">
    <property type="entry name" value="ExbB/TolQ_transport"/>
</dbReference>
<comment type="subcellular location">
    <subcellularLocation>
        <location evidence="1">Cell membrane</location>
        <topology evidence="1">Multi-pass membrane protein</topology>
    </subcellularLocation>
    <subcellularLocation>
        <location evidence="6">Membrane</location>
        <topology evidence="6">Multi-pass membrane protein</topology>
    </subcellularLocation>
</comment>
<evidence type="ECO:0000256" key="5">
    <source>
        <dbReference type="ARBA" id="ARBA00023136"/>
    </source>
</evidence>
<evidence type="ECO:0000313" key="10">
    <source>
        <dbReference type="Proteomes" id="UP001204445"/>
    </source>
</evidence>
<evidence type="ECO:0000259" key="8">
    <source>
        <dbReference type="Pfam" id="PF01618"/>
    </source>
</evidence>
<feature type="transmembrane region" description="Helical" evidence="7">
    <location>
        <begin position="108"/>
        <end position="128"/>
    </location>
</feature>
<keyword evidence="6" id="KW-0813">Transport</keyword>
<dbReference type="Proteomes" id="UP001204445">
    <property type="component" value="Unassembled WGS sequence"/>
</dbReference>
<sequence length="151" mass="16415">MFDNSLIPLIHGLVGYLLLPVISVLAALVALAVWEAGLALGERFGGLGRLARQTDPERLLQLGRRRIERVEMLSRIGPMLGLMGTLIPLGPGLAALSQGDFKTLAEAVTIAFDTTVMGLLIGVIGFVLSRLRRRWYDELLDTMEQSGEMTA</sequence>
<dbReference type="AlphaFoldDB" id="A0AAE3HKC2"/>
<feature type="domain" description="MotA/TolQ/ExbB proton channel" evidence="8">
    <location>
        <begin position="59"/>
        <end position="144"/>
    </location>
</feature>
<keyword evidence="4 7" id="KW-1133">Transmembrane helix</keyword>
<evidence type="ECO:0000313" key="9">
    <source>
        <dbReference type="EMBL" id="MCS3902684.1"/>
    </source>
</evidence>
<keyword evidence="3 7" id="KW-0812">Transmembrane</keyword>
<dbReference type="InterPro" id="IPR002898">
    <property type="entry name" value="MotA_ExbB_proton_chnl"/>
</dbReference>
<evidence type="ECO:0000256" key="2">
    <source>
        <dbReference type="ARBA" id="ARBA00022475"/>
    </source>
</evidence>
<feature type="transmembrane region" description="Helical" evidence="7">
    <location>
        <begin position="6"/>
        <end position="34"/>
    </location>
</feature>
<accession>A0AAE3HKC2</accession>
<organism evidence="9 10">
    <name type="scientific">Methylohalomonas lacus</name>
    <dbReference type="NCBI Taxonomy" id="398773"/>
    <lineage>
        <taxon>Bacteria</taxon>
        <taxon>Pseudomonadati</taxon>
        <taxon>Pseudomonadota</taxon>
        <taxon>Gammaproteobacteria</taxon>
        <taxon>Methylohalomonadales</taxon>
        <taxon>Methylohalomonadaceae</taxon>
        <taxon>Methylohalomonas</taxon>
    </lineage>
</organism>
<proteinExistence type="inferred from homology"/>
<protein>
    <submittedName>
        <fullName evidence="9">Biopolymer transport protein ExbB/TolQ</fullName>
    </submittedName>
</protein>
<dbReference type="PANTHER" id="PTHR30625">
    <property type="entry name" value="PROTEIN TOLQ"/>
    <property type="match status" value="1"/>
</dbReference>
<evidence type="ECO:0000256" key="7">
    <source>
        <dbReference type="SAM" id="Phobius"/>
    </source>
</evidence>